<organism evidence="1 2">
    <name type="scientific">Symbiodinium microadriaticum</name>
    <name type="common">Dinoflagellate</name>
    <name type="synonym">Zooxanthella microadriatica</name>
    <dbReference type="NCBI Taxonomy" id="2951"/>
    <lineage>
        <taxon>Eukaryota</taxon>
        <taxon>Sar</taxon>
        <taxon>Alveolata</taxon>
        <taxon>Dinophyceae</taxon>
        <taxon>Suessiales</taxon>
        <taxon>Symbiodiniaceae</taxon>
        <taxon>Symbiodinium</taxon>
    </lineage>
</organism>
<proteinExistence type="predicted"/>
<comment type="caution">
    <text evidence="1">The sequence shown here is derived from an EMBL/GenBank/DDBJ whole genome shotgun (WGS) entry which is preliminary data.</text>
</comment>
<accession>A0A1Q9DDQ7</accession>
<dbReference type="Proteomes" id="UP000186817">
    <property type="component" value="Unassembled WGS sequence"/>
</dbReference>
<sequence>MGQWNEWNETEWADEWNDPEWADEWNDAEWADEWAEDEWEERRRYVHLTLAKQMVDYKVINVFLCVTRVNQLLMVTFGCQTYDTSRLRQQKAIRETWIAV</sequence>
<dbReference type="EMBL" id="LSRX01000588">
    <property type="protein sequence ID" value="OLP93282.1"/>
    <property type="molecule type" value="Genomic_DNA"/>
</dbReference>
<evidence type="ECO:0000313" key="1">
    <source>
        <dbReference type="EMBL" id="OLP93282.1"/>
    </source>
</evidence>
<name>A0A1Q9DDQ7_SYMMI</name>
<dbReference type="AlphaFoldDB" id="A0A1Q9DDQ7"/>
<keyword evidence="2" id="KW-1185">Reference proteome</keyword>
<evidence type="ECO:0000313" key="2">
    <source>
        <dbReference type="Proteomes" id="UP000186817"/>
    </source>
</evidence>
<protein>
    <submittedName>
        <fullName evidence="1">Uncharacterized protein</fullName>
    </submittedName>
</protein>
<reference evidence="1 2" key="1">
    <citation type="submission" date="2016-02" db="EMBL/GenBank/DDBJ databases">
        <title>Genome analysis of coral dinoflagellate symbionts highlights evolutionary adaptations to a symbiotic lifestyle.</title>
        <authorList>
            <person name="Aranda M."/>
            <person name="Li Y."/>
            <person name="Liew Y.J."/>
            <person name="Baumgarten S."/>
            <person name="Simakov O."/>
            <person name="Wilson M."/>
            <person name="Piel J."/>
            <person name="Ashoor H."/>
            <person name="Bougouffa S."/>
            <person name="Bajic V.B."/>
            <person name="Ryu T."/>
            <person name="Ravasi T."/>
            <person name="Bayer T."/>
            <person name="Micklem G."/>
            <person name="Kim H."/>
            <person name="Bhak J."/>
            <person name="Lajeunesse T.C."/>
            <person name="Voolstra C.R."/>
        </authorList>
    </citation>
    <scope>NUCLEOTIDE SEQUENCE [LARGE SCALE GENOMIC DNA]</scope>
    <source>
        <strain evidence="1 2">CCMP2467</strain>
    </source>
</reference>
<gene>
    <name evidence="1" type="ORF">AK812_SmicGene24826</name>
</gene>